<dbReference type="InterPro" id="IPR011650">
    <property type="entry name" value="Peptidase_M20_dimer"/>
</dbReference>
<reference evidence="3 4" key="1">
    <citation type="submission" date="2018-10" db="EMBL/GenBank/DDBJ databases">
        <title>Natrarchaeobius chitinivorans gen. nov., sp. nov., and Natrarchaeobius haloalkaliphilus sp. nov., alkaliphilic, chitin-utilizing haloarchaea from hypersaline alkaline lakes.</title>
        <authorList>
            <person name="Sorokin D.Y."/>
            <person name="Elcheninov A.G."/>
            <person name="Kostrikina N.A."/>
            <person name="Bale N.J."/>
            <person name="Sinninghe Damste J.S."/>
            <person name="Khijniak T.V."/>
            <person name="Kublanov I.V."/>
            <person name="Toshchakov S.V."/>
        </authorList>
    </citation>
    <scope>NUCLEOTIDE SEQUENCE [LARGE SCALE GENOMIC DNA]</scope>
    <source>
        <strain evidence="3 4">AArcht4T</strain>
    </source>
</reference>
<comment type="cofactor">
    <cofactor evidence="1">
        <name>Mn(2+)</name>
        <dbReference type="ChEBI" id="CHEBI:29035"/>
    </cofactor>
    <text evidence="1">The Mn(2+) ion enhances activity.</text>
</comment>
<dbReference type="NCBIfam" id="TIGR01891">
    <property type="entry name" value="amidohydrolases"/>
    <property type="match status" value="1"/>
</dbReference>
<dbReference type="Gene3D" id="3.40.630.10">
    <property type="entry name" value="Zn peptidases"/>
    <property type="match status" value="2"/>
</dbReference>
<keyword evidence="1" id="KW-0479">Metal-binding</keyword>
<proteinExistence type="predicted"/>
<name>A0A3N6MB02_NATCH</name>
<evidence type="ECO:0000259" key="2">
    <source>
        <dbReference type="Pfam" id="PF07687"/>
    </source>
</evidence>
<evidence type="ECO:0000313" key="3">
    <source>
        <dbReference type="EMBL" id="RQG93570.1"/>
    </source>
</evidence>
<organism evidence="3 4">
    <name type="scientific">Natrarchaeobius chitinivorans</name>
    <dbReference type="NCBI Taxonomy" id="1679083"/>
    <lineage>
        <taxon>Archaea</taxon>
        <taxon>Methanobacteriati</taxon>
        <taxon>Methanobacteriota</taxon>
        <taxon>Stenosarchaea group</taxon>
        <taxon>Halobacteria</taxon>
        <taxon>Halobacteriales</taxon>
        <taxon>Natrialbaceae</taxon>
        <taxon>Natrarchaeobius</taxon>
    </lineage>
</organism>
<accession>A0A3N6MB02</accession>
<gene>
    <name evidence="3" type="ORF">EA473_14685</name>
</gene>
<evidence type="ECO:0000256" key="1">
    <source>
        <dbReference type="PIRSR" id="PIRSR005962-1"/>
    </source>
</evidence>
<dbReference type="Proteomes" id="UP000282323">
    <property type="component" value="Unassembled WGS sequence"/>
</dbReference>
<dbReference type="GO" id="GO:0016805">
    <property type="term" value="F:dipeptidase activity"/>
    <property type="evidence" value="ECO:0007669"/>
    <property type="project" value="TreeGrafter"/>
</dbReference>
<dbReference type="InterPro" id="IPR052030">
    <property type="entry name" value="Peptidase_M20/M20A_hydrolases"/>
</dbReference>
<dbReference type="PANTHER" id="PTHR30575">
    <property type="entry name" value="PEPTIDASE M20"/>
    <property type="match status" value="1"/>
</dbReference>
<feature type="domain" description="Peptidase M20 dimerisation" evidence="2">
    <location>
        <begin position="225"/>
        <end position="314"/>
    </location>
</feature>
<dbReference type="Pfam" id="PF01546">
    <property type="entry name" value="Peptidase_M20"/>
    <property type="match status" value="1"/>
</dbReference>
<dbReference type="InterPro" id="IPR002933">
    <property type="entry name" value="Peptidase_M20"/>
</dbReference>
<comment type="caution">
    <text evidence="3">The sequence shown here is derived from an EMBL/GenBank/DDBJ whole genome shotgun (WGS) entry which is preliminary data.</text>
</comment>
<keyword evidence="3" id="KW-0378">Hydrolase</keyword>
<evidence type="ECO:0000313" key="4">
    <source>
        <dbReference type="Proteomes" id="UP000282323"/>
    </source>
</evidence>
<dbReference type="RefSeq" id="WP_124196347.1">
    <property type="nucleotide sequence ID" value="NZ_REGA01000013.1"/>
</dbReference>
<feature type="binding site" evidence="1">
    <location>
        <position position="200"/>
    </location>
    <ligand>
        <name>Mn(2+)</name>
        <dbReference type="ChEBI" id="CHEBI:29035"/>
        <label>2</label>
    </ligand>
</feature>
<protein>
    <submittedName>
        <fullName evidence="3">Amidohydrolase</fullName>
    </submittedName>
</protein>
<dbReference type="AlphaFoldDB" id="A0A3N6MB02"/>
<dbReference type="InterPro" id="IPR017439">
    <property type="entry name" value="Amidohydrolase"/>
</dbReference>
<dbReference type="PIRSF" id="PIRSF005962">
    <property type="entry name" value="Pept_M20D_amidohydro"/>
    <property type="match status" value="1"/>
</dbReference>
<dbReference type="Pfam" id="PF07687">
    <property type="entry name" value="M20_dimer"/>
    <property type="match status" value="1"/>
</dbReference>
<dbReference type="GO" id="GO:0046657">
    <property type="term" value="P:folic acid catabolic process"/>
    <property type="evidence" value="ECO:0007669"/>
    <property type="project" value="TreeGrafter"/>
</dbReference>
<keyword evidence="4" id="KW-1185">Reference proteome</keyword>
<dbReference type="GO" id="GO:0005737">
    <property type="term" value="C:cytoplasm"/>
    <property type="evidence" value="ECO:0007669"/>
    <property type="project" value="TreeGrafter"/>
</dbReference>
<dbReference type="EMBL" id="REGA01000013">
    <property type="protein sequence ID" value="RQG93570.1"/>
    <property type="molecule type" value="Genomic_DNA"/>
</dbReference>
<dbReference type="OrthoDB" id="247417at2157"/>
<feature type="binding site" evidence="1">
    <location>
        <position position="144"/>
    </location>
    <ligand>
        <name>Mn(2+)</name>
        <dbReference type="ChEBI" id="CHEBI:29035"/>
        <label>2</label>
    </ligand>
</feature>
<dbReference type="GO" id="GO:0071713">
    <property type="term" value="F:para-aminobenzoyl-glutamate hydrolase activity"/>
    <property type="evidence" value="ECO:0007669"/>
    <property type="project" value="TreeGrafter"/>
</dbReference>
<dbReference type="GO" id="GO:0046872">
    <property type="term" value="F:metal ion binding"/>
    <property type="evidence" value="ECO:0007669"/>
    <property type="project" value="UniProtKB-KW"/>
</dbReference>
<dbReference type="SUPFAM" id="SSF55031">
    <property type="entry name" value="Bacterial exopeptidase dimerisation domain"/>
    <property type="match status" value="1"/>
</dbReference>
<feature type="binding site" evidence="1">
    <location>
        <position position="396"/>
    </location>
    <ligand>
        <name>Mn(2+)</name>
        <dbReference type="ChEBI" id="CHEBI:29035"/>
        <label>2</label>
    </ligand>
</feature>
<sequence>MSEPTASKPIELRRRLHAYPEPSWCEFYTTSRLADRVEEIGVDDVFVGREAIDPDERLGVPDERVLERWRERAAEHGARTDHLESMDGGTTGLVAVLDRGPGPVVGLRVDIDALPFEESTEPDHEPAAEGFRSENPGVMHACGHDAHMAIGIGVLESLADAEFSGTVKVFFQPAEEALGGGRAMAATDHVDDVDAFFAVHVGLGHPTGTVVAGSNRPLAVRQSRATFTGESAHAGLAPNEGRNAMQAMATAIQNLHAIPRHADGLTRVNVGSARAGTASNVVADEATIELEVRAGANDVLEYMTTHVDRILRTAGEMHDCELETTVIGQAPRVDSDPELAEVVETVAQRTPGVDSVERHADFGASEDATYFMRRIADAGGCGTYVVVGTDHPGGHHTPRFDVDERSIEIATTVLTDAIGDVLSEAP</sequence>
<keyword evidence="1" id="KW-0464">Manganese</keyword>
<dbReference type="SUPFAM" id="SSF53187">
    <property type="entry name" value="Zn-dependent exopeptidases"/>
    <property type="match status" value="1"/>
</dbReference>
<dbReference type="PANTHER" id="PTHR30575:SF3">
    <property type="entry name" value="PEPTIDASE M20 DIMERISATION DOMAIN-CONTAINING PROTEIN"/>
    <property type="match status" value="1"/>
</dbReference>
<dbReference type="InterPro" id="IPR036264">
    <property type="entry name" value="Bact_exopeptidase_dim_dom"/>
</dbReference>
<feature type="binding site" evidence="1">
    <location>
        <position position="142"/>
    </location>
    <ligand>
        <name>Mn(2+)</name>
        <dbReference type="ChEBI" id="CHEBI:29035"/>
        <label>2</label>
    </ligand>
</feature>
<feature type="binding site" evidence="1">
    <location>
        <position position="176"/>
    </location>
    <ligand>
        <name>Mn(2+)</name>
        <dbReference type="ChEBI" id="CHEBI:29035"/>
        <label>2</label>
    </ligand>
</feature>